<dbReference type="PANTHER" id="PTHR30093">
    <property type="entry name" value="GENERAL SECRETION PATHWAY PROTEIN G"/>
    <property type="match status" value="1"/>
</dbReference>
<dbReference type="InterPro" id="IPR045584">
    <property type="entry name" value="Pilin-like"/>
</dbReference>
<evidence type="ECO:0000313" key="2">
    <source>
        <dbReference type="EMBL" id="XBH04835.1"/>
    </source>
</evidence>
<dbReference type="InterPro" id="IPR011453">
    <property type="entry name" value="DUF1559"/>
</dbReference>
<dbReference type="NCBIfam" id="TIGR02532">
    <property type="entry name" value="IV_pilin_GFxxxE"/>
    <property type="match status" value="1"/>
</dbReference>
<dbReference type="AlphaFoldDB" id="A0AAU7CIG1"/>
<sequence length="330" mass="35208">MALSDRNHRRRPGFTLIELLVVISIIAVLIALLLPAVQAAREAARRIQCINNMKQMGLALHNFESANGCFTPAAIDGAFPKLGINVDESGKPLAKLTQHGWVILLLPFAEQTVLYNAYNLKADFRETANSTVIASQLSMMMCPSSPNPNRFDTNNSGGFKGWRAAAGDYGPNNSVVNVAINAGFVKPGVYAGVMQANVVRTIAEITDGTSNTLVISEVSGRPDIWRRGNRTVSATPIGSTDRVYVSGAGWANRESAFGLHGFPADGNGEPPGPCHTNCVNRNEVFSFHPGGANHVFADGSVHFVKETAGIQVMANLISRAGGEILSADSY</sequence>
<evidence type="ECO:0000259" key="1">
    <source>
        <dbReference type="Pfam" id="PF07596"/>
    </source>
</evidence>
<protein>
    <submittedName>
        <fullName evidence="2">DUF1559 domain-containing protein</fullName>
    </submittedName>
</protein>
<accession>A0AAU7CIG1</accession>
<dbReference type="Gene3D" id="3.30.700.10">
    <property type="entry name" value="Glycoprotein, Type 4 Pilin"/>
    <property type="match status" value="1"/>
</dbReference>
<dbReference type="InterPro" id="IPR012902">
    <property type="entry name" value="N_methyl_site"/>
</dbReference>
<dbReference type="EMBL" id="CP155447">
    <property type="protein sequence ID" value="XBH04835.1"/>
    <property type="molecule type" value="Genomic_DNA"/>
</dbReference>
<dbReference type="NCBIfam" id="TIGR04294">
    <property type="entry name" value="pre_pil_HX9DG"/>
    <property type="match status" value="1"/>
</dbReference>
<dbReference type="Pfam" id="PF07963">
    <property type="entry name" value="N_methyl"/>
    <property type="match status" value="1"/>
</dbReference>
<dbReference type="PANTHER" id="PTHR30093:SF2">
    <property type="entry name" value="TYPE II SECRETION SYSTEM PROTEIN H"/>
    <property type="match status" value="1"/>
</dbReference>
<feature type="domain" description="DUF1559" evidence="1">
    <location>
        <begin position="38"/>
        <end position="307"/>
    </location>
</feature>
<name>A0AAU7CIG1_9BACT</name>
<organism evidence="2">
    <name type="scientific">Singulisphaera sp. Ch08</name>
    <dbReference type="NCBI Taxonomy" id="3120278"/>
    <lineage>
        <taxon>Bacteria</taxon>
        <taxon>Pseudomonadati</taxon>
        <taxon>Planctomycetota</taxon>
        <taxon>Planctomycetia</taxon>
        <taxon>Isosphaerales</taxon>
        <taxon>Isosphaeraceae</taxon>
        <taxon>Singulisphaera</taxon>
    </lineage>
</organism>
<proteinExistence type="predicted"/>
<dbReference type="Pfam" id="PF07596">
    <property type="entry name" value="SBP_bac_10"/>
    <property type="match status" value="1"/>
</dbReference>
<dbReference type="InterPro" id="IPR027558">
    <property type="entry name" value="Pre_pil_HX9DG_C"/>
</dbReference>
<dbReference type="SUPFAM" id="SSF54523">
    <property type="entry name" value="Pili subunits"/>
    <property type="match status" value="1"/>
</dbReference>
<gene>
    <name evidence="2" type="ORF">V5E97_02105</name>
</gene>
<reference evidence="2" key="1">
    <citation type="submission" date="2024-05" db="EMBL/GenBank/DDBJ databases">
        <title>Planctomycetes of the genus Singulisphaera possess chitinolytic capabilities.</title>
        <authorList>
            <person name="Ivanova A."/>
        </authorList>
    </citation>
    <scope>NUCLEOTIDE SEQUENCE</scope>
    <source>
        <strain evidence="2">Ch08T</strain>
    </source>
</reference>
<dbReference type="RefSeq" id="WP_406697635.1">
    <property type="nucleotide sequence ID" value="NZ_CP155447.1"/>
</dbReference>